<gene>
    <name evidence="6" type="ORF">KG103_12330</name>
</gene>
<dbReference type="Proteomes" id="UP000677804">
    <property type="component" value="Chromosome"/>
</dbReference>
<evidence type="ECO:0000313" key="7">
    <source>
        <dbReference type="Proteomes" id="UP000677804"/>
    </source>
</evidence>
<dbReference type="Pfam" id="PF12833">
    <property type="entry name" value="HTH_18"/>
    <property type="match status" value="1"/>
</dbReference>
<name>A0ABX8D694_9CELL</name>
<proteinExistence type="predicted"/>
<dbReference type="PROSITE" id="PS00041">
    <property type="entry name" value="HTH_ARAC_FAMILY_1"/>
    <property type="match status" value="1"/>
</dbReference>
<dbReference type="SMART" id="SM00342">
    <property type="entry name" value="HTH_ARAC"/>
    <property type="match status" value="1"/>
</dbReference>
<organism evidence="6 7">
    <name type="scientific">Cellulomonas wangleii</name>
    <dbReference type="NCBI Taxonomy" id="2816956"/>
    <lineage>
        <taxon>Bacteria</taxon>
        <taxon>Bacillati</taxon>
        <taxon>Actinomycetota</taxon>
        <taxon>Actinomycetes</taxon>
        <taxon>Micrococcales</taxon>
        <taxon>Cellulomonadaceae</taxon>
        <taxon>Cellulomonas</taxon>
    </lineage>
</organism>
<evidence type="ECO:0000256" key="4">
    <source>
        <dbReference type="SAM" id="MobiDB-lite"/>
    </source>
</evidence>
<protein>
    <submittedName>
        <fullName evidence="6">AraC family transcriptional regulator</fullName>
    </submittedName>
</protein>
<evidence type="ECO:0000256" key="2">
    <source>
        <dbReference type="ARBA" id="ARBA00023125"/>
    </source>
</evidence>
<dbReference type="PANTHER" id="PTHR46796">
    <property type="entry name" value="HTH-TYPE TRANSCRIPTIONAL ACTIVATOR RHAS-RELATED"/>
    <property type="match status" value="1"/>
</dbReference>
<dbReference type="EMBL" id="CP074405">
    <property type="protein sequence ID" value="QVI61272.1"/>
    <property type="molecule type" value="Genomic_DNA"/>
</dbReference>
<reference evidence="6 7" key="1">
    <citation type="submission" date="2021-05" db="EMBL/GenBank/DDBJ databases">
        <title>Novel species in genus Cellulomonas.</title>
        <authorList>
            <person name="Zhang G."/>
        </authorList>
    </citation>
    <scope>NUCLEOTIDE SEQUENCE [LARGE SCALE GENOMIC DNA]</scope>
    <source>
        <strain evidence="7">zg-ZUI222</strain>
    </source>
</reference>
<evidence type="ECO:0000256" key="3">
    <source>
        <dbReference type="ARBA" id="ARBA00023163"/>
    </source>
</evidence>
<keyword evidence="3" id="KW-0804">Transcription</keyword>
<evidence type="ECO:0000313" key="6">
    <source>
        <dbReference type="EMBL" id="QVI61272.1"/>
    </source>
</evidence>
<evidence type="ECO:0000259" key="5">
    <source>
        <dbReference type="PROSITE" id="PS01124"/>
    </source>
</evidence>
<keyword evidence="2" id="KW-0238">DNA-binding</keyword>
<feature type="domain" description="HTH araC/xylS-type" evidence="5">
    <location>
        <begin position="216"/>
        <end position="313"/>
    </location>
</feature>
<feature type="compositionally biased region" description="Basic and acidic residues" evidence="4">
    <location>
        <begin position="310"/>
        <end position="319"/>
    </location>
</feature>
<dbReference type="InterPro" id="IPR009057">
    <property type="entry name" value="Homeodomain-like_sf"/>
</dbReference>
<dbReference type="InterPro" id="IPR018062">
    <property type="entry name" value="HTH_AraC-typ_CS"/>
</dbReference>
<dbReference type="InterPro" id="IPR050204">
    <property type="entry name" value="AraC_XylS_family_regulators"/>
</dbReference>
<keyword evidence="1" id="KW-0805">Transcription regulation</keyword>
<dbReference type="InterPro" id="IPR018060">
    <property type="entry name" value="HTH_AraC"/>
</dbReference>
<dbReference type="RefSeq" id="WP_207338876.1">
    <property type="nucleotide sequence ID" value="NZ_CP074405.1"/>
</dbReference>
<evidence type="ECO:0000256" key="1">
    <source>
        <dbReference type="ARBA" id="ARBA00023015"/>
    </source>
</evidence>
<dbReference type="Gene3D" id="1.10.10.60">
    <property type="entry name" value="Homeodomain-like"/>
    <property type="match status" value="1"/>
</dbReference>
<dbReference type="PANTHER" id="PTHR46796:SF7">
    <property type="entry name" value="ARAC FAMILY TRANSCRIPTIONAL REGULATOR"/>
    <property type="match status" value="1"/>
</dbReference>
<dbReference type="PROSITE" id="PS01124">
    <property type="entry name" value="HTH_ARAC_FAMILY_2"/>
    <property type="match status" value="1"/>
</dbReference>
<dbReference type="Pfam" id="PF12852">
    <property type="entry name" value="Cupin_6"/>
    <property type="match status" value="1"/>
</dbReference>
<dbReference type="InterPro" id="IPR032783">
    <property type="entry name" value="AraC_lig"/>
</dbReference>
<sequence>MSLVITPPRPAPDAVGEALHRLRVAGVFYCRTEAAGPWAVDMPAFGDCLTFHVVTQGEVWVDVAGAPPLRLGAGELALVPHGRGHLLASDLAAPSLGRVDLLPQEYVTESYSVLRHEGRGDRTQLVCGVLTVDGPAARPLLDLLPAVLHVPASVGAPWVARTLELMTAELAQLRPGGEAVLTRLADVLVVQAVRAWLDAQEPTDGWLGALRDPDVGAALAAVHRDPARPWTVAALAREVAMSRSAFAARFTQVVGMPAMQYVATWRMHVAADRLARGDGVAQAAAAAGYESAAAFSRAFTRTTGRSPGSVRRDGGRVPR</sequence>
<feature type="region of interest" description="Disordered" evidence="4">
    <location>
        <begin position="300"/>
        <end position="319"/>
    </location>
</feature>
<dbReference type="SUPFAM" id="SSF46689">
    <property type="entry name" value="Homeodomain-like"/>
    <property type="match status" value="2"/>
</dbReference>
<accession>A0ABX8D694</accession>
<keyword evidence="7" id="KW-1185">Reference proteome</keyword>